<evidence type="ECO:0000313" key="3">
    <source>
        <dbReference type="Proteomes" id="UP000199415"/>
    </source>
</evidence>
<dbReference type="Pfam" id="PF14279">
    <property type="entry name" value="HNH_5"/>
    <property type="match status" value="1"/>
</dbReference>
<feature type="domain" description="HNH endonuclease 5" evidence="1">
    <location>
        <begin position="20"/>
        <end position="59"/>
    </location>
</feature>
<keyword evidence="2" id="KW-0378">Hydrolase</keyword>
<organism evidence="2 3">
    <name type="scientific">Limimonas halophila</name>
    <dbReference type="NCBI Taxonomy" id="1082479"/>
    <lineage>
        <taxon>Bacteria</taxon>
        <taxon>Pseudomonadati</taxon>
        <taxon>Pseudomonadota</taxon>
        <taxon>Alphaproteobacteria</taxon>
        <taxon>Rhodospirillales</taxon>
        <taxon>Rhodovibrionaceae</taxon>
        <taxon>Limimonas</taxon>
    </lineage>
</organism>
<accession>A0A1G7RFU6</accession>
<dbReference type="EMBL" id="FNCE01000005">
    <property type="protein sequence ID" value="SDG09009.1"/>
    <property type="molecule type" value="Genomic_DNA"/>
</dbReference>
<evidence type="ECO:0000259" key="1">
    <source>
        <dbReference type="Pfam" id="PF14279"/>
    </source>
</evidence>
<name>A0A1G7RFU6_9PROT</name>
<keyword evidence="2" id="KW-0540">Nuclease</keyword>
<dbReference type="InterPro" id="IPR029471">
    <property type="entry name" value="HNH_5"/>
</dbReference>
<keyword evidence="3" id="KW-1185">Reference proteome</keyword>
<dbReference type="AlphaFoldDB" id="A0A1G7RFU6"/>
<dbReference type="GO" id="GO:0004519">
    <property type="term" value="F:endonuclease activity"/>
    <property type="evidence" value="ECO:0007669"/>
    <property type="project" value="UniProtKB-KW"/>
</dbReference>
<sequence length="334" mass="37217">MPYCIYSKNRIYNDSHDSTYKASKEHIIPRSIGGSNKFVTFDVSAKCNNDLGSSIDASYLKDPIVSMAANQIGLSDLDLSVFSTGSGKNAKFKVDKSGQVHTEFKLDVNTEYRERYNIEEISGPRDEVEKVILGKINKSGKKMFDGDGNPIENLEQARLSCKIQQESHFQGSISVDFISHIQMMSKILLGSGHLLFEKEWTFSNNGDFLRNILNDRGAALTFWQQQKGIKDGLKMANTVLDQKEKEQKCHLIIFLPSHGNLYACAGLFGGFVPSFVFNLGKFKESFLEGCQAHCNSSAESTTDPTPKVGYKIFPLDGSVESITLLKLYDAMNKV</sequence>
<dbReference type="Proteomes" id="UP000199415">
    <property type="component" value="Unassembled WGS sequence"/>
</dbReference>
<evidence type="ECO:0000313" key="2">
    <source>
        <dbReference type="EMBL" id="SDG09009.1"/>
    </source>
</evidence>
<keyword evidence="2" id="KW-0255">Endonuclease</keyword>
<gene>
    <name evidence="2" type="ORF">SAMN05216241_10598</name>
</gene>
<protein>
    <submittedName>
        <fullName evidence="2">HNH endonuclease</fullName>
    </submittedName>
</protein>
<proteinExistence type="predicted"/>
<dbReference type="RefSeq" id="WP_176758589.1">
    <property type="nucleotide sequence ID" value="NZ_FNCE01000005.1"/>
</dbReference>
<reference evidence="2 3" key="1">
    <citation type="submission" date="2016-10" db="EMBL/GenBank/DDBJ databases">
        <authorList>
            <person name="de Groot N.N."/>
        </authorList>
    </citation>
    <scope>NUCLEOTIDE SEQUENCE [LARGE SCALE GENOMIC DNA]</scope>
    <source>
        <strain evidence="2 3">DSM 25584</strain>
    </source>
</reference>